<name>A0A3S4GN03_9RHOB</name>
<evidence type="ECO:0000313" key="2">
    <source>
        <dbReference type="EMBL" id="VDS08521.1"/>
    </source>
</evidence>
<keyword evidence="1" id="KW-0472">Membrane</keyword>
<feature type="transmembrane region" description="Helical" evidence="1">
    <location>
        <begin position="27"/>
        <end position="49"/>
    </location>
</feature>
<evidence type="ECO:0000313" key="3">
    <source>
        <dbReference type="Proteomes" id="UP000270743"/>
    </source>
</evidence>
<protein>
    <submittedName>
        <fullName evidence="2">Uncharacterized protein</fullName>
    </submittedName>
</protein>
<keyword evidence="1" id="KW-0812">Transmembrane</keyword>
<sequence length="111" mass="12120">MTRDELLARLSPPRLPLDMAALGWREMLALAGIGLLAGLAVALLLRPLLARRPSRRALIRATRGQPPQDRILAIARILGRLPDPLRPAAYGAAPAPDDATLERIALRRGRR</sequence>
<reference evidence="2 3" key="1">
    <citation type="submission" date="2018-12" db="EMBL/GenBank/DDBJ databases">
        <authorList>
            <person name="Criscuolo A."/>
        </authorList>
    </citation>
    <scope>NUCLEOTIDE SEQUENCE [LARGE SCALE GENOMIC DNA]</scope>
    <source>
        <strain evidence="2">ACIP1116241</strain>
    </source>
</reference>
<evidence type="ECO:0000256" key="1">
    <source>
        <dbReference type="SAM" id="Phobius"/>
    </source>
</evidence>
<dbReference type="EMBL" id="UZWE01000028">
    <property type="protein sequence ID" value="VDS08521.1"/>
    <property type="molecule type" value="Genomic_DNA"/>
</dbReference>
<proteinExistence type="predicted"/>
<keyword evidence="3" id="KW-1185">Reference proteome</keyword>
<dbReference type="RefSeq" id="WP_126154185.1">
    <property type="nucleotide sequence ID" value="NZ_UZWE01000028.1"/>
</dbReference>
<keyword evidence="1" id="KW-1133">Transmembrane helix</keyword>
<dbReference type="Proteomes" id="UP000270743">
    <property type="component" value="Unassembled WGS sequence"/>
</dbReference>
<dbReference type="AlphaFoldDB" id="A0A3S4GN03"/>
<gene>
    <name evidence="2" type="ORF">PARHAE_01705</name>
</gene>
<accession>A0A3S4GN03</accession>
<organism evidence="2 3">
    <name type="scientific">Paracoccus haematequi</name>
    <dbReference type="NCBI Taxonomy" id="2491866"/>
    <lineage>
        <taxon>Bacteria</taxon>
        <taxon>Pseudomonadati</taxon>
        <taxon>Pseudomonadota</taxon>
        <taxon>Alphaproteobacteria</taxon>
        <taxon>Rhodobacterales</taxon>
        <taxon>Paracoccaceae</taxon>
        <taxon>Paracoccus</taxon>
    </lineage>
</organism>